<dbReference type="PANTHER" id="PTHR43003">
    <property type="entry name" value="DNA-3-METHYLADENINE GLYCOSYLASE"/>
    <property type="match status" value="1"/>
</dbReference>
<evidence type="ECO:0000256" key="3">
    <source>
        <dbReference type="ARBA" id="ARBA00022763"/>
    </source>
</evidence>
<dbReference type="InterPro" id="IPR003265">
    <property type="entry name" value="HhH-GPD_domain"/>
</dbReference>
<dbReference type="EMBL" id="JAVRHT010000023">
    <property type="protein sequence ID" value="MDT0632199.1"/>
    <property type="molecule type" value="Genomic_DNA"/>
</dbReference>
<keyword evidence="4" id="KW-0234">DNA repair</keyword>
<evidence type="ECO:0000256" key="4">
    <source>
        <dbReference type="ARBA" id="ARBA00023204"/>
    </source>
</evidence>
<feature type="domain" description="HhH-GPD" evidence="5">
    <location>
        <begin position="60"/>
        <end position="214"/>
    </location>
</feature>
<keyword evidence="7" id="KW-1185">Reference proteome</keyword>
<dbReference type="InterPro" id="IPR051912">
    <property type="entry name" value="Alkylbase_DNA_Glycosylase/TA"/>
</dbReference>
<dbReference type="RefSeq" id="WP_311663883.1">
    <property type="nucleotide sequence ID" value="NZ_JAVRHT010000023.1"/>
</dbReference>
<evidence type="ECO:0000313" key="6">
    <source>
        <dbReference type="EMBL" id="MDT0632199.1"/>
    </source>
</evidence>
<dbReference type="CDD" id="cd00056">
    <property type="entry name" value="ENDO3c"/>
    <property type="match status" value="1"/>
</dbReference>
<proteinExistence type="predicted"/>
<evidence type="ECO:0000256" key="1">
    <source>
        <dbReference type="ARBA" id="ARBA00000086"/>
    </source>
</evidence>
<comment type="caution">
    <text evidence="6">The sequence shown here is derived from an EMBL/GenBank/DDBJ whole genome shotgun (WGS) entry which is preliminary data.</text>
</comment>
<dbReference type="SUPFAM" id="SSF48150">
    <property type="entry name" value="DNA-glycosylase"/>
    <property type="match status" value="1"/>
</dbReference>
<evidence type="ECO:0000259" key="5">
    <source>
        <dbReference type="SMART" id="SM00478"/>
    </source>
</evidence>
<name>A0ABU3BSD8_9BACT</name>
<gene>
    <name evidence="6" type="ORF">RM540_10625</name>
</gene>
<evidence type="ECO:0000256" key="2">
    <source>
        <dbReference type="ARBA" id="ARBA00012000"/>
    </source>
</evidence>
<dbReference type="Proteomes" id="UP001267426">
    <property type="component" value="Unassembled WGS sequence"/>
</dbReference>
<dbReference type="InterPro" id="IPR011257">
    <property type="entry name" value="DNA_glycosylase"/>
</dbReference>
<comment type="catalytic activity">
    <reaction evidence="1">
        <text>Hydrolysis of alkylated DNA, releasing 3-methyladenine, 3-methylguanine, 7-methylguanine and 7-methyladenine.</text>
        <dbReference type="EC" id="3.2.2.21"/>
    </reaction>
</comment>
<dbReference type="PANTHER" id="PTHR43003:SF5">
    <property type="entry name" value="DNA-3-METHYLADENINE GLYCOSYLASE"/>
    <property type="match status" value="1"/>
</dbReference>
<dbReference type="SMART" id="SM00478">
    <property type="entry name" value="ENDO3c"/>
    <property type="match status" value="1"/>
</dbReference>
<keyword evidence="3" id="KW-0227">DNA damage</keyword>
<dbReference type="Gene3D" id="1.10.340.30">
    <property type="entry name" value="Hypothetical protein, domain 2"/>
    <property type="match status" value="1"/>
</dbReference>
<dbReference type="Pfam" id="PF00730">
    <property type="entry name" value="HhH-GPD"/>
    <property type="match status" value="1"/>
</dbReference>
<sequence length="222" mass="23527">MSAAPPDDLRPDDLPYDAVAASQALARADPALGDVIARVGPPVIRYRPAETFDALLRSVVYQQLSGKAAATIHGRVLAAFGDPADPAAIAAAPDDALRACGLSRAKAAALRDLAGRRLDGSLPDRPALAQMPDADVVEALTAVRGVGRWTAEMVLMFTLGRPDVWPTGDLGVREGHRIVSGAAERPTPRELEAAGERYRPWRSVAAWYLWRAVDLHRAGGAG</sequence>
<protein>
    <recommendedName>
        <fullName evidence="2">DNA-3-methyladenine glycosylase II</fullName>
        <ecNumber evidence="2">3.2.2.21</ecNumber>
    </recommendedName>
</protein>
<accession>A0ABU3BSD8</accession>
<dbReference type="Gene3D" id="1.10.1670.40">
    <property type="match status" value="1"/>
</dbReference>
<evidence type="ECO:0000313" key="7">
    <source>
        <dbReference type="Proteomes" id="UP001267426"/>
    </source>
</evidence>
<reference evidence="6 7" key="1">
    <citation type="submission" date="2023-09" db="EMBL/GenBank/DDBJ databases">
        <authorList>
            <person name="Rey-Velasco X."/>
        </authorList>
    </citation>
    <scope>NUCLEOTIDE SEQUENCE [LARGE SCALE GENOMIC DNA]</scope>
    <source>
        <strain evidence="6 7">F394</strain>
    </source>
</reference>
<dbReference type="EC" id="3.2.2.21" evidence="2"/>
<organism evidence="6 7">
    <name type="scientific">Rubrivirga litoralis</name>
    <dbReference type="NCBI Taxonomy" id="3075598"/>
    <lineage>
        <taxon>Bacteria</taxon>
        <taxon>Pseudomonadati</taxon>
        <taxon>Rhodothermota</taxon>
        <taxon>Rhodothermia</taxon>
        <taxon>Rhodothermales</taxon>
        <taxon>Rubricoccaceae</taxon>
        <taxon>Rubrivirga</taxon>
    </lineage>
</organism>